<accession>A0AAY4E234</accession>
<reference evidence="1" key="2">
    <citation type="submission" date="2025-08" db="UniProtKB">
        <authorList>
            <consortium name="Ensembl"/>
        </authorList>
    </citation>
    <scope>IDENTIFICATION</scope>
</reference>
<dbReference type="Proteomes" id="UP000694580">
    <property type="component" value="Chromosome 3"/>
</dbReference>
<name>A0AAY4E234_9TELE</name>
<proteinExistence type="predicted"/>
<sequence>MNVSLENPYGNVTIPRAKLRTDSSTVIINPLALENNPYGGDVVSGVPVYGTELDRSQVTPAYNGKATYTVTEDNEQVRRCGVCCCRRRRK</sequence>
<dbReference type="Ensembl" id="ENSDCDT00010061337.1">
    <property type="protein sequence ID" value="ENSDCDP00010050906.1"/>
    <property type="gene ID" value="ENSDCDG00010030076.1"/>
</dbReference>
<evidence type="ECO:0000313" key="2">
    <source>
        <dbReference type="Proteomes" id="UP000694580"/>
    </source>
</evidence>
<keyword evidence="2" id="KW-1185">Reference proteome</keyword>
<dbReference type="GeneTree" id="ENSGT00980000198836"/>
<evidence type="ECO:0000313" key="1">
    <source>
        <dbReference type="Ensembl" id="ENSDCDP00010050906.1"/>
    </source>
</evidence>
<dbReference type="AlphaFoldDB" id="A0AAY4E234"/>
<reference evidence="1" key="3">
    <citation type="submission" date="2025-09" db="UniProtKB">
        <authorList>
            <consortium name="Ensembl"/>
        </authorList>
    </citation>
    <scope>IDENTIFICATION</scope>
</reference>
<protein>
    <submittedName>
        <fullName evidence="1">Uncharacterized protein</fullName>
    </submittedName>
</protein>
<reference evidence="1 2" key="1">
    <citation type="submission" date="2020-06" db="EMBL/GenBank/DDBJ databases">
        <authorList>
            <consortium name="Wellcome Sanger Institute Data Sharing"/>
        </authorList>
    </citation>
    <scope>NUCLEOTIDE SEQUENCE [LARGE SCALE GENOMIC DNA]</scope>
</reference>
<organism evidence="1 2">
    <name type="scientific">Denticeps clupeoides</name>
    <name type="common">denticle herring</name>
    <dbReference type="NCBI Taxonomy" id="299321"/>
    <lineage>
        <taxon>Eukaryota</taxon>
        <taxon>Metazoa</taxon>
        <taxon>Chordata</taxon>
        <taxon>Craniata</taxon>
        <taxon>Vertebrata</taxon>
        <taxon>Euteleostomi</taxon>
        <taxon>Actinopterygii</taxon>
        <taxon>Neopterygii</taxon>
        <taxon>Teleostei</taxon>
        <taxon>Clupei</taxon>
        <taxon>Clupeiformes</taxon>
        <taxon>Denticipitoidei</taxon>
        <taxon>Denticipitidae</taxon>
        <taxon>Denticeps</taxon>
    </lineage>
</organism>